<comment type="caution">
    <text evidence="2">The sequence shown here is derived from an EMBL/GenBank/DDBJ whole genome shotgun (WGS) entry which is preliminary data.</text>
</comment>
<protein>
    <submittedName>
        <fullName evidence="2">Uncharacterized protein</fullName>
    </submittedName>
</protein>
<evidence type="ECO:0000313" key="2">
    <source>
        <dbReference type="EMBL" id="KAF0043623.1"/>
    </source>
</evidence>
<dbReference type="Proteomes" id="UP000438429">
    <property type="component" value="Unassembled WGS sequence"/>
</dbReference>
<accession>A0A6A4TC91</accession>
<gene>
    <name evidence="2" type="ORF">F2P81_004960</name>
</gene>
<organism evidence="2 3">
    <name type="scientific">Scophthalmus maximus</name>
    <name type="common">Turbot</name>
    <name type="synonym">Psetta maxima</name>
    <dbReference type="NCBI Taxonomy" id="52904"/>
    <lineage>
        <taxon>Eukaryota</taxon>
        <taxon>Metazoa</taxon>
        <taxon>Chordata</taxon>
        <taxon>Craniata</taxon>
        <taxon>Vertebrata</taxon>
        <taxon>Euteleostomi</taxon>
        <taxon>Actinopterygii</taxon>
        <taxon>Neopterygii</taxon>
        <taxon>Teleostei</taxon>
        <taxon>Neoteleostei</taxon>
        <taxon>Acanthomorphata</taxon>
        <taxon>Carangaria</taxon>
        <taxon>Pleuronectiformes</taxon>
        <taxon>Pleuronectoidei</taxon>
        <taxon>Scophthalmidae</taxon>
        <taxon>Scophthalmus</taxon>
    </lineage>
</organism>
<feature type="region of interest" description="Disordered" evidence="1">
    <location>
        <begin position="1"/>
        <end position="35"/>
    </location>
</feature>
<sequence>MFRGKCDQKNQSGRGRRMSVSTIRGTDGGGGASIPHASAQTVVCRSCDGSIIKRFTRHRRVTFTEMNGENKQ</sequence>
<reference evidence="2 3" key="1">
    <citation type="submission" date="2019-06" db="EMBL/GenBank/DDBJ databases">
        <title>Draft genomes of female and male turbot (Scophthalmus maximus).</title>
        <authorList>
            <person name="Xu H."/>
            <person name="Xu X.-W."/>
            <person name="Shao C."/>
            <person name="Chen S."/>
        </authorList>
    </citation>
    <scope>NUCLEOTIDE SEQUENCE [LARGE SCALE GENOMIC DNA]</scope>
    <source>
        <strain evidence="2">Ysfricsl-2016a</strain>
        <tissue evidence="2">Blood</tissue>
    </source>
</reference>
<proteinExistence type="predicted"/>
<dbReference type="EMBL" id="VEVO01000004">
    <property type="protein sequence ID" value="KAF0043623.1"/>
    <property type="molecule type" value="Genomic_DNA"/>
</dbReference>
<dbReference type="AlphaFoldDB" id="A0A6A4TC91"/>
<evidence type="ECO:0000313" key="3">
    <source>
        <dbReference type="Proteomes" id="UP000438429"/>
    </source>
</evidence>
<name>A0A6A4TC91_SCOMX</name>
<evidence type="ECO:0000256" key="1">
    <source>
        <dbReference type="SAM" id="MobiDB-lite"/>
    </source>
</evidence>
<feature type="compositionally biased region" description="Polar residues" evidence="1">
    <location>
        <begin position="9"/>
        <end position="24"/>
    </location>
</feature>